<proteinExistence type="predicted"/>
<evidence type="ECO:0000256" key="1">
    <source>
        <dbReference type="SAM" id="MobiDB-lite"/>
    </source>
</evidence>
<sequence length="252" mass="28301">MTEFTPSSAAEVPPPPVSREESPAALAPFAHVDTWVFDLDNTLYPAHSNLFGQIDVRIRDYVAKLLSLDHDVAQTIQKDYYHRYGTSLRGLMVEHGVSPDAFLEYVHDIDHSAIDPDPALGRAIERLPGRKFIMTNGTRRHAEKTAERLGITHHFDDIFDIVAMDLLPKPHRDSYDKFLALHAIVGGRAAMFEDLARNLAVPHALGMRTVLVVPQGTREVFRDAWELDGASQPHVEFVTDDLTAFLDRIETL</sequence>
<reference evidence="2" key="1">
    <citation type="submission" date="2024-06" db="EMBL/GenBank/DDBJ databases">
        <title>Methylostella associata gen. nov., sp. nov., a novel Ancalomicrobiaceae-affiliated facultatively methylotrophic bacteria that feed on methanotrophs of the genus Methylococcus.</title>
        <authorList>
            <person name="Saltykova V."/>
            <person name="Danilova O.V."/>
            <person name="Oshkin I.Y."/>
            <person name="Belova S.E."/>
            <person name="Pimenov N.V."/>
            <person name="Dedysh S.N."/>
        </authorList>
    </citation>
    <scope>NUCLEOTIDE SEQUENCE</scope>
    <source>
        <strain evidence="2">S20</strain>
    </source>
</reference>
<dbReference type="CDD" id="cd02604">
    <property type="entry name" value="HAD_5NT"/>
    <property type="match status" value="1"/>
</dbReference>
<dbReference type="RefSeq" id="WP_407048538.1">
    <property type="nucleotide sequence ID" value="NZ_CP158568.1"/>
</dbReference>
<dbReference type="InterPro" id="IPR010237">
    <property type="entry name" value="Pyr-5-nucltdase"/>
</dbReference>
<dbReference type="SFLD" id="SFLDS00003">
    <property type="entry name" value="Haloacid_Dehalogenase"/>
    <property type="match status" value="1"/>
</dbReference>
<dbReference type="Gene3D" id="1.10.150.450">
    <property type="match status" value="1"/>
</dbReference>
<dbReference type="AlphaFoldDB" id="A0AAU7X5W2"/>
<accession>A0AAU7X5W2</accession>
<dbReference type="InterPro" id="IPR036412">
    <property type="entry name" value="HAD-like_sf"/>
</dbReference>
<dbReference type="NCBIfam" id="TIGR01993">
    <property type="entry name" value="Pyr-5-nucltdase"/>
    <property type="match status" value="1"/>
</dbReference>
<dbReference type="SUPFAM" id="SSF56784">
    <property type="entry name" value="HAD-like"/>
    <property type="match status" value="1"/>
</dbReference>
<dbReference type="Gene3D" id="3.40.50.1000">
    <property type="entry name" value="HAD superfamily/HAD-like"/>
    <property type="match status" value="1"/>
</dbReference>
<dbReference type="InterPro" id="IPR023214">
    <property type="entry name" value="HAD_sf"/>
</dbReference>
<dbReference type="Pfam" id="PF00702">
    <property type="entry name" value="Hydrolase"/>
    <property type="match status" value="1"/>
</dbReference>
<dbReference type="PANTHER" id="PTHR12725:SF117">
    <property type="entry name" value="HALOACID DEHALOGENASE-LIKE HYDROLASE"/>
    <property type="match status" value="1"/>
</dbReference>
<dbReference type="SFLD" id="SFLDG01129">
    <property type="entry name" value="C1.5:_HAD__Beta-PGM__Phosphata"/>
    <property type="match status" value="1"/>
</dbReference>
<protein>
    <submittedName>
        <fullName evidence="2">Pyrimidine 5'-nucleotidase</fullName>
    </submittedName>
</protein>
<evidence type="ECO:0000313" key="2">
    <source>
        <dbReference type="EMBL" id="XBY43439.1"/>
    </source>
</evidence>
<dbReference type="EMBL" id="CP158568">
    <property type="protein sequence ID" value="XBY43439.1"/>
    <property type="molecule type" value="Genomic_DNA"/>
</dbReference>
<gene>
    <name evidence="2" type="ORF">ABS361_15255</name>
</gene>
<organism evidence="2">
    <name type="scientific">Methyloraptor flagellatus</name>
    <dbReference type="NCBI Taxonomy" id="3162530"/>
    <lineage>
        <taxon>Bacteria</taxon>
        <taxon>Pseudomonadati</taxon>
        <taxon>Pseudomonadota</taxon>
        <taxon>Alphaproteobacteria</taxon>
        <taxon>Hyphomicrobiales</taxon>
        <taxon>Ancalomicrobiaceae</taxon>
        <taxon>Methyloraptor</taxon>
    </lineage>
</organism>
<dbReference type="PANTHER" id="PTHR12725">
    <property type="entry name" value="HALOACID DEHALOGENASE-LIKE HYDROLASE"/>
    <property type="match status" value="1"/>
</dbReference>
<dbReference type="SFLD" id="SFLDG01132">
    <property type="entry name" value="C1.5.3:_5'-Nucleotidase_Like"/>
    <property type="match status" value="1"/>
</dbReference>
<dbReference type="InterPro" id="IPR006439">
    <property type="entry name" value="HAD-SF_hydro_IA"/>
</dbReference>
<name>A0AAU7X5W2_9HYPH</name>
<dbReference type="NCBIfam" id="TIGR01509">
    <property type="entry name" value="HAD-SF-IA-v3"/>
    <property type="match status" value="1"/>
</dbReference>
<dbReference type="KEGG" id="mflg:ABS361_15255"/>
<feature type="region of interest" description="Disordered" evidence="1">
    <location>
        <begin position="1"/>
        <end position="22"/>
    </location>
</feature>
<feature type="compositionally biased region" description="Low complexity" evidence="1">
    <location>
        <begin position="1"/>
        <end position="11"/>
    </location>
</feature>